<comment type="caution">
    <text evidence="4">The sequence shown here is derived from an EMBL/GenBank/DDBJ whole genome shotgun (WGS) entry which is preliminary data.</text>
</comment>
<dbReference type="EMBL" id="JADGMS010000014">
    <property type="protein sequence ID" value="KAF9668593.1"/>
    <property type="molecule type" value="Genomic_DNA"/>
</dbReference>
<evidence type="ECO:0000256" key="1">
    <source>
        <dbReference type="ARBA" id="ARBA00010515"/>
    </source>
</evidence>
<dbReference type="OrthoDB" id="408631at2759"/>
<protein>
    <recommendedName>
        <fullName evidence="3">Alpha/beta hydrolase fold-3 domain-containing protein</fullName>
    </recommendedName>
</protein>
<keyword evidence="2" id="KW-0378">Hydrolase</keyword>
<evidence type="ECO:0000313" key="4">
    <source>
        <dbReference type="EMBL" id="KAF9668593.1"/>
    </source>
</evidence>
<comment type="similarity">
    <text evidence="1">Belongs to the 'GDXG' lipolytic enzyme family.</text>
</comment>
<dbReference type="GO" id="GO:0016787">
    <property type="term" value="F:hydrolase activity"/>
    <property type="evidence" value="ECO:0007669"/>
    <property type="project" value="UniProtKB-KW"/>
</dbReference>
<dbReference type="InterPro" id="IPR050466">
    <property type="entry name" value="Carboxylest/Gibb_receptor"/>
</dbReference>
<dbReference type="PANTHER" id="PTHR23024">
    <property type="entry name" value="ARYLACETAMIDE DEACETYLASE"/>
    <property type="match status" value="1"/>
</dbReference>
<dbReference type="PROSITE" id="PS01173">
    <property type="entry name" value="LIPASE_GDXG_HIS"/>
    <property type="match status" value="1"/>
</dbReference>
<dbReference type="InterPro" id="IPR002168">
    <property type="entry name" value="Lipase_GDXG_HIS_AS"/>
</dbReference>
<evidence type="ECO:0000313" key="5">
    <source>
        <dbReference type="Proteomes" id="UP000657918"/>
    </source>
</evidence>
<feature type="domain" description="Alpha/beta hydrolase fold-3" evidence="3">
    <location>
        <begin position="496"/>
        <end position="722"/>
    </location>
</feature>
<gene>
    <name evidence="4" type="ORF">SADUNF_Sadunf14G0019800</name>
</gene>
<feature type="domain" description="Alpha/beta hydrolase fold-3" evidence="3">
    <location>
        <begin position="68"/>
        <end position="294"/>
    </location>
</feature>
<reference evidence="4 5" key="1">
    <citation type="submission" date="2020-10" db="EMBL/GenBank/DDBJ databases">
        <title>Plant Genome Project.</title>
        <authorList>
            <person name="Zhang R.-G."/>
        </authorList>
    </citation>
    <scope>NUCLEOTIDE SEQUENCE [LARGE SCALE GENOMIC DNA]</scope>
    <source>
        <strain evidence="4">FAFU-HL-1</strain>
        <tissue evidence="4">Leaf</tissue>
    </source>
</reference>
<sequence>MKSSKLDIVRGQRDGHVERPIPEVLTPLSTDPITGVSSKDVVVVPELNIIARLFLPKLTDPNKNLAVLVFFHGGGFVINTPFTTTYHNLVTNLVSEANVVAVSVDYRKAPDHPIPAAYEDSMAALKWVASHSNGDGPEPWLNNHADFQRVFLGGSNSGANIAHNLAMAAGNPEPGLSIGLLGIALVHPYFWGSVPVESEAVYPDDKATINRGFVDKIWPFICPSNADNDDPRVNPMAEAAPSLAGLGCKRVLICVAEHDVLKDRGRLYYEALSRSGWMGVVEIFETLGEGHGFYSRDLECEKSEELIQRLSSKQEVVFELPMTLRVHKDGNVERLVPTDKIWPFICPSNPDNDDPLVNPMAEGAPSLAGLGCKRVLVCVAENDVMKDRGLLYYEALRWTLGEGHGFYSRDLECEKSEELIQGLSSKQEVVFELPMTLRVHKDGNVERLVPTDFIPPSTDPTTGVSSKDIVVVPESNITARLFLPKITDPNKKLAVLVYFHGGAFVINTPFITPFHKYVSNLVSEANVVAVSVDYRKAPEHPIPAAYEDSMAALKWVASHSNGDGPEPWLNNHADFHRVFLGGDSSGANIAHNLAMAAGNPEPGLDIGLLGIALVHPYFWGSVPIGSEAGYPDDKSLINRGYVDRVWPFICPSNPDNDDPRVNPVAEGAPSLAGLGCKRVLVCVAEHDVLKDRGWLYYEALSRSGWMGVAEIFETQGEHHGFHCYFLEREKSKEDGTIERLAGSEVSDAGLDPETGVLSKDTVIVPESSISARLYRPNSAKGNRKLPLVIYYHGGGFFISSAADPKYHNSLNRLVAEANIVLVSVDYRIAPENPLPAAYDDSWDALQWVAAHAKEDGGSEAWLKDYVDFGRVLLAGDSCGANVAHHFALKLKDSELGQQINIQAIAMIFPYFWGKDPIGVEVTDQARKSMVDNWWLLVCPSEKGCDDPLINPFTDGSPNIESLACKRLLVIVAEKDILRDRGRLYYEKLVKSEWQGTAEFMEIQGEDHVFHIHNPDCENAKTMFKGLASFINQT</sequence>
<evidence type="ECO:0000256" key="2">
    <source>
        <dbReference type="ARBA" id="ARBA00022801"/>
    </source>
</evidence>
<dbReference type="InterPro" id="IPR029058">
    <property type="entry name" value="AB_hydrolase_fold"/>
</dbReference>
<dbReference type="AlphaFoldDB" id="A0A835JEA7"/>
<proteinExistence type="inferred from homology"/>
<dbReference type="PANTHER" id="PTHR23024:SF458">
    <property type="entry name" value="ALPHA_BETA HYDROLASE FOLD-3 DOMAIN-CONTAINING PROTEIN"/>
    <property type="match status" value="1"/>
</dbReference>
<dbReference type="Pfam" id="PF07859">
    <property type="entry name" value="Abhydrolase_3"/>
    <property type="match status" value="3"/>
</dbReference>
<feature type="domain" description="Alpha/beta hydrolase fold-3" evidence="3">
    <location>
        <begin position="788"/>
        <end position="1010"/>
    </location>
</feature>
<accession>A0A835JEA7</accession>
<name>A0A835JEA7_9ROSI</name>
<dbReference type="InterPro" id="IPR013094">
    <property type="entry name" value="AB_hydrolase_3"/>
</dbReference>
<dbReference type="Gene3D" id="3.40.50.1820">
    <property type="entry name" value="alpha/beta hydrolase"/>
    <property type="match status" value="4"/>
</dbReference>
<keyword evidence="5" id="KW-1185">Reference proteome</keyword>
<dbReference type="Proteomes" id="UP000657918">
    <property type="component" value="Unassembled WGS sequence"/>
</dbReference>
<dbReference type="SUPFAM" id="SSF53474">
    <property type="entry name" value="alpha/beta-Hydrolases"/>
    <property type="match status" value="4"/>
</dbReference>
<evidence type="ECO:0000259" key="3">
    <source>
        <dbReference type="Pfam" id="PF07859"/>
    </source>
</evidence>
<organism evidence="4 5">
    <name type="scientific">Salix dunnii</name>
    <dbReference type="NCBI Taxonomy" id="1413687"/>
    <lineage>
        <taxon>Eukaryota</taxon>
        <taxon>Viridiplantae</taxon>
        <taxon>Streptophyta</taxon>
        <taxon>Embryophyta</taxon>
        <taxon>Tracheophyta</taxon>
        <taxon>Spermatophyta</taxon>
        <taxon>Magnoliopsida</taxon>
        <taxon>eudicotyledons</taxon>
        <taxon>Gunneridae</taxon>
        <taxon>Pentapetalae</taxon>
        <taxon>rosids</taxon>
        <taxon>fabids</taxon>
        <taxon>Malpighiales</taxon>
        <taxon>Salicaceae</taxon>
        <taxon>Saliceae</taxon>
        <taxon>Salix</taxon>
    </lineage>
</organism>